<proteinExistence type="predicted"/>
<protein>
    <submittedName>
        <fullName evidence="1">Uncharacterized protein</fullName>
    </submittedName>
</protein>
<dbReference type="HOGENOM" id="CLU_2507137_0_0_3"/>
<keyword evidence="2" id="KW-1185">Reference proteome</keyword>
<reference evidence="1 2" key="1">
    <citation type="submission" date="2012-06" db="EMBL/GenBank/DDBJ databases">
        <title>Finished chromosome of genome of Cylindrospermum stagnale PCC 7417.</title>
        <authorList>
            <consortium name="US DOE Joint Genome Institute"/>
            <person name="Gugger M."/>
            <person name="Coursin T."/>
            <person name="Rippka R."/>
            <person name="Tandeau De Marsac N."/>
            <person name="Huntemann M."/>
            <person name="Wei C.-L."/>
            <person name="Han J."/>
            <person name="Detter J.C."/>
            <person name="Han C."/>
            <person name="Tapia R."/>
            <person name="Chen A."/>
            <person name="Kyrpides N."/>
            <person name="Mavromatis K."/>
            <person name="Markowitz V."/>
            <person name="Szeto E."/>
            <person name="Ivanova N."/>
            <person name="Pagani I."/>
            <person name="Pati A."/>
            <person name="Goodwin L."/>
            <person name="Nordberg H.P."/>
            <person name="Cantor M.N."/>
            <person name="Hua S.X."/>
            <person name="Woyke T."/>
            <person name="Kerfeld C.A."/>
        </authorList>
    </citation>
    <scope>NUCLEOTIDE SEQUENCE [LARGE SCALE GENOMIC DNA]</scope>
    <source>
        <strain evidence="1 2">PCC 7417</strain>
    </source>
</reference>
<name>K9X433_9NOST</name>
<gene>
    <name evidence="1" type="ORF">Cylst_5173</name>
</gene>
<evidence type="ECO:0000313" key="2">
    <source>
        <dbReference type="Proteomes" id="UP000010475"/>
    </source>
</evidence>
<dbReference type="STRING" id="56107.Cylst_5173"/>
<sequence>MDKKITEKFVNDMGKEMTASISISDPEEGNDVKVTVRMDEGQFNKDHYSGYCTDFQYSAESSDPNDWENEAIEAAKRAGDGWYLE</sequence>
<dbReference type="RefSeq" id="WP_015210448.1">
    <property type="nucleotide sequence ID" value="NC_019757.1"/>
</dbReference>
<accession>K9X433</accession>
<dbReference type="EMBL" id="CP003642">
    <property type="protein sequence ID" value="AFZ27213.1"/>
    <property type="molecule type" value="Genomic_DNA"/>
</dbReference>
<organism evidence="1 2">
    <name type="scientific">Cylindrospermum stagnale PCC 7417</name>
    <dbReference type="NCBI Taxonomy" id="56107"/>
    <lineage>
        <taxon>Bacteria</taxon>
        <taxon>Bacillati</taxon>
        <taxon>Cyanobacteriota</taxon>
        <taxon>Cyanophyceae</taxon>
        <taxon>Nostocales</taxon>
        <taxon>Nostocaceae</taxon>
        <taxon>Cylindrospermum</taxon>
    </lineage>
</organism>
<dbReference type="AlphaFoldDB" id="K9X433"/>
<dbReference type="KEGG" id="csg:Cylst_5173"/>
<dbReference type="Proteomes" id="UP000010475">
    <property type="component" value="Chromosome"/>
</dbReference>
<evidence type="ECO:0000313" key="1">
    <source>
        <dbReference type="EMBL" id="AFZ27213.1"/>
    </source>
</evidence>